<dbReference type="Gene3D" id="1.10.1200.10">
    <property type="entry name" value="ACP-like"/>
    <property type="match status" value="1"/>
</dbReference>
<protein>
    <submittedName>
        <fullName evidence="10">SDR family NAD(P)-dependent oxidoreductase</fullName>
    </submittedName>
</protein>
<dbReference type="InterPro" id="IPR018201">
    <property type="entry name" value="Ketoacyl_synth_AS"/>
</dbReference>
<feature type="region of interest" description="C-terminal hotdog fold" evidence="5">
    <location>
        <begin position="1012"/>
        <end position="1147"/>
    </location>
</feature>
<dbReference type="InterPro" id="IPR016039">
    <property type="entry name" value="Thiolase-like"/>
</dbReference>
<evidence type="ECO:0000256" key="2">
    <source>
        <dbReference type="ARBA" id="ARBA00022553"/>
    </source>
</evidence>
<feature type="active site" description="Proton donor; for dehydratase activity" evidence="5">
    <location>
        <position position="1063"/>
    </location>
</feature>
<dbReference type="InterPro" id="IPR016035">
    <property type="entry name" value="Acyl_Trfase/lysoPLipase"/>
</dbReference>
<dbReference type="PROSITE" id="PS52019">
    <property type="entry name" value="PKS_MFAS_DH"/>
    <property type="match status" value="1"/>
</dbReference>
<keyword evidence="3" id="KW-0808">Transferase</keyword>
<keyword evidence="11" id="KW-1185">Reference proteome</keyword>
<dbReference type="SMART" id="SM01294">
    <property type="entry name" value="PKS_PP_betabranch"/>
    <property type="match status" value="1"/>
</dbReference>
<dbReference type="InterPro" id="IPR020806">
    <property type="entry name" value="PKS_PP-bd"/>
</dbReference>
<gene>
    <name evidence="10" type="ORF">ACFYXQ_11790</name>
</gene>
<evidence type="ECO:0000259" key="7">
    <source>
        <dbReference type="PROSITE" id="PS50075"/>
    </source>
</evidence>
<dbReference type="SMART" id="SM00823">
    <property type="entry name" value="PKS_PP"/>
    <property type="match status" value="1"/>
</dbReference>
<organism evidence="10 11">
    <name type="scientific">Nocardia jiangxiensis</name>
    <dbReference type="NCBI Taxonomy" id="282685"/>
    <lineage>
        <taxon>Bacteria</taxon>
        <taxon>Bacillati</taxon>
        <taxon>Actinomycetota</taxon>
        <taxon>Actinomycetes</taxon>
        <taxon>Mycobacteriales</taxon>
        <taxon>Nocardiaceae</taxon>
        <taxon>Nocardia</taxon>
    </lineage>
</organism>
<evidence type="ECO:0000256" key="1">
    <source>
        <dbReference type="ARBA" id="ARBA00022450"/>
    </source>
</evidence>
<feature type="compositionally biased region" description="Basic and acidic residues" evidence="6">
    <location>
        <begin position="1734"/>
        <end position="1746"/>
    </location>
</feature>
<keyword evidence="2" id="KW-0597">Phosphoprotein</keyword>
<dbReference type="SUPFAM" id="SSF53901">
    <property type="entry name" value="Thiolase-like"/>
    <property type="match status" value="1"/>
</dbReference>
<proteinExistence type="predicted"/>
<dbReference type="CDD" id="cd00833">
    <property type="entry name" value="PKS"/>
    <property type="match status" value="1"/>
</dbReference>
<dbReference type="Pfam" id="PF14765">
    <property type="entry name" value="PS-DH"/>
    <property type="match status" value="1"/>
</dbReference>
<dbReference type="SUPFAM" id="SSF47336">
    <property type="entry name" value="ACP-like"/>
    <property type="match status" value="1"/>
</dbReference>
<feature type="domain" description="Ketosynthase family 3 (KS3)" evidence="8">
    <location>
        <begin position="31"/>
        <end position="438"/>
    </location>
</feature>
<dbReference type="InterPro" id="IPR032821">
    <property type="entry name" value="PKS_assoc"/>
</dbReference>
<dbReference type="EMBL" id="JBIAQY010000003">
    <property type="protein sequence ID" value="MFF3568443.1"/>
    <property type="molecule type" value="Genomic_DNA"/>
</dbReference>
<feature type="region of interest" description="Disordered" evidence="6">
    <location>
        <begin position="1147"/>
        <end position="1219"/>
    </location>
</feature>
<dbReference type="PROSITE" id="PS52004">
    <property type="entry name" value="KS3_2"/>
    <property type="match status" value="1"/>
</dbReference>
<dbReference type="Pfam" id="PF00109">
    <property type="entry name" value="ketoacyl-synt"/>
    <property type="match status" value="1"/>
</dbReference>
<dbReference type="PANTHER" id="PTHR43775:SF37">
    <property type="entry name" value="SI:DKEY-61P9.11"/>
    <property type="match status" value="1"/>
</dbReference>
<feature type="domain" description="PKS/mFAS DH" evidence="9">
    <location>
        <begin position="871"/>
        <end position="1147"/>
    </location>
</feature>
<dbReference type="Pfam" id="PF16197">
    <property type="entry name" value="KAsynt_C_assoc"/>
    <property type="match status" value="1"/>
</dbReference>
<feature type="region of interest" description="Disordered" evidence="6">
    <location>
        <begin position="1719"/>
        <end position="1763"/>
    </location>
</feature>
<dbReference type="Gene3D" id="3.40.50.720">
    <property type="entry name" value="NAD(P)-binding Rossmann-like Domain"/>
    <property type="match status" value="1"/>
</dbReference>
<dbReference type="SUPFAM" id="SSF51735">
    <property type="entry name" value="NAD(P)-binding Rossmann-fold domains"/>
    <property type="match status" value="2"/>
</dbReference>
<name>A0ABW6RWP8_9NOCA</name>
<sequence>MTADSGGTPLPAPDPGQRDSTTTTESDAASVPPVAIIGIGCRVPGAHGVVEFWRLLREGRDGTTAPPRDRAGTRRGGYLRGLDAFDNDWFAISEREAAVLDPQQRVALEVAVEALDDAGVGYRVRGSHTAVLFGACGYDHGTVVLGRGGYDAPYAVTGSALSIIANRLSYALDLHGPSLVLDSACSSSLAAVDMAMRLLADRTVDLAIVGGVNLPLLQHASDYLDQAGFLAPDGRCKPFDAAADGYTRSDGCTVLILQRTADARREGNRVYAEIVGAAVGSDGRSNGLYAPSGRAQQQVIRQAWTRAGADPGTVGYVECHGTGTPLGDAVEVGALAAVLSEGERTRRVWIGSVKSNLGHLEAAAGVTGIVKAALSIAHATIVPNVHFHTENPLLKLAARGLAVPTEPIGWAAESASGRYAGVSSFGFGGTNAHVVLRGVDPVAPQPETDPPTLFPVTGRDADDLRQQALRWAEALGRGTGSLGEFAAAAARSIPEQMRGAVLARDRAEAVARLLELAEAAQGIPPAVDAPVGNARARTGDDAAEPTMRTAGVYRPSGQRRRGRILLVFSGQGGQHQRMGRGLAARYPVFARALAEATDAVTAAGGPRVWTPRHGFAHSLDTTDMVQPALYVFQIALTELLAHWGIRPDAVIGHSLGEIAAAVVSGALSLGDGARIVVARSAILAQLDGHGAMAMLEATPEEAGRLVDPVRAHVSVAAINGPRSVVVSGTPRYVETVIRRATRRSVYARRIAVDFAAHSPQVHEPAAELLARLDGITPRPPRIRLYSTTRPGELITSAALDAKYWAENAERTVELAAAVESAAADGCTTAIEISPHPILAPAIREFPDFREATHPMADRDDEATAFLDGMARLYLEGRSADWSALGAFPGRILERRWRHISFPLLTDMTPELAAEDLGDHVVRGVPMVPAAYWLRGLLRIAGERTTRLTEFTVREPTDLTALPDVTFHAGTDLVEVSGPVTLATARVAAEPTPAEIVGWMRAIDAHRIAQPGMRAIDTREFYAMLRVRGLDYGPRFRPLRGIVAESASAIGLLGHIPLDAAALDGCLQLIAAAAGPHLPANVLPLPARIDSAWLTASSEVLLAQAHAFLRNADSDGLHCDVLATDQHGAPAAALLGVHIHYVRLPDPRDHSVTATTTYERPGARGTTTLGPAQAPEQSSPNTTSIPAPSRGREGARPNAGDPVGEALHGPAAQPDTPQHISFGDHALAEQQGVEGAMSAGAGQYFGEYSDSVSGRWDRSGARGADLRVLDRSDWDRGVLGAHGLGPVLRREAWVRVEAPDAEGAVRSSRARRVLVIGESRLAVGLARAMDAWVPAERVARDPIEASPIVSATLAGRGDPTAVVVVWPAVAATGSTVAEIGRALELLQRIQECDAMASLTVVLRDRWSVTQQGIAGLVRSLQLESGRPVRLVWAGAERAEPGPLTGLALSAGGPDEVRIGPGSVEARRFEPVSFLARPVEIQPVGAYVVTGGLGALGAVAARWLLDSGAGDVVVLTRHPRPLPPLLEGLEDRIVVLRCDVTDPRDLANALHDIRECGAPIRGLIHSAGALHDAEFNSVTTDLLASMFEPKLAATADLLDLTAADPIDFALLFSSATGALGAPGQAGYAAANAALDALAATRANRRVISIGWGSWESGLAATAGGAEHLRRAGITPFTTARGTAVLDALRGYPGPHVLAMDYTPTTDDSPIAHRLRTVLPTIPQHHSEPGHPTSADEFGHTPTDLEHTAPDAPVGNRRAPADRTSHSAEPGYFGALAARIPTNPVPEADASAVTDESRYTYGPTGRSEGNPGADPLADNGVPADGSIGSGVDPDSVPDAEIEPTANVPVAQVIRAALAATLGISAESIRPEVDFTGLGLSSLLAIELRRTLEARLGVRIATAELFEHPTVAMLGAALSARLSDGRGETR</sequence>
<dbReference type="Gene3D" id="3.10.129.110">
    <property type="entry name" value="Polyketide synthase dehydratase"/>
    <property type="match status" value="1"/>
</dbReference>
<evidence type="ECO:0000256" key="5">
    <source>
        <dbReference type="PROSITE-ProRule" id="PRU01363"/>
    </source>
</evidence>
<dbReference type="RefSeq" id="WP_051193950.1">
    <property type="nucleotide sequence ID" value="NZ_JBIAQY010000003.1"/>
</dbReference>
<dbReference type="InterPro" id="IPR001227">
    <property type="entry name" value="Ac_transferase_dom_sf"/>
</dbReference>
<dbReference type="Pfam" id="PF02801">
    <property type="entry name" value="Ketoacyl-synt_C"/>
    <property type="match status" value="1"/>
</dbReference>
<dbReference type="PROSITE" id="PS00606">
    <property type="entry name" value="KS3_1"/>
    <property type="match status" value="1"/>
</dbReference>
<dbReference type="SUPFAM" id="SSF55048">
    <property type="entry name" value="Probable ACP-binding domain of malonyl-CoA ACP transacylase"/>
    <property type="match status" value="1"/>
</dbReference>
<dbReference type="InterPro" id="IPR042104">
    <property type="entry name" value="PKS_dehydratase_sf"/>
</dbReference>
<dbReference type="Proteomes" id="UP001601992">
    <property type="component" value="Unassembled WGS sequence"/>
</dbReference>
<evidence type="ECO:0000256" key="3">
    <source>
        <dbReference type="ARBA" id="ARBA00022679"/>
    </source>
</evidence>
<dbReference type="InterPro" id="IPR014031">
    <property type="entry name" value="Ketoacyl_synth_C"/>
</dbReference>
<dbReference type="Gene3D" id="3.40.47.10">
    <property type="match status" value="1"/>
</dbReference>
<dbReference type="SMART" id="SM00822">
    <property type="entry name" value="PKS_KR"/>
    <property type="match status" value="1"/>
</dbReference>
<dbReference type="Gene3D" id="3.40.366.10">
    <property type="entry name" value="Malonyl-Coenzyme A Acyl Carrier Protein, domain 2"/>
    <property type="match status" value="1"/>
</dbReference>
<evidence type="ECO:0000313" key="11">
    <source>
        <dbReference type="Proteomes" id="UP001601992"/>
    </source>
</evidence>
<feature type="domain" description="Carrier" evidence="7">
    <location>
        <begin position="1844"/>
        <end position="1918"/>
    </location>
</feature>
<dbReference type="PANTHER" id="PTHR43775">
    <property type="entry name" value="FATTY ACID SYNTHASE"/>
    <property type="match status" value="1"/>
</dbReference>
<dbReference type="Pfam" id="PF08659">
    <property type="entry name" value="KR"/>
    <property type="match status" value="1"/>
</dbReference>
<dbReference type="Pfam" id="PF00698">
    <property type="entry name" value="Acyl_transf_1"/>
    <property type="match status" value="1"/>
</dbReference>
<feature type="region of interest" description="Disordered" evidence="6">
    <location>
        <begin position="1"/>
        <end position="29"/>
    </location>
</feature>
<dbReference type="InterPro" id="IPR014043">
    <property type="entry name" value="Acyl_transferase_dom"/>
</dbReference>
<dbReference type="CDD" id="cd05274">
    <property type="entry name" value="KR_FAS_SDR_x"/>
    <property type="match status" value="1"/>
</dbReference>
<dbReference type="Gene3D" id="3.30.70.3290">
    <property type="match status" value="1"/>
</dbReference>
<dbReference type="InterPro" id="IPR036291">
    <property type="entry name" value="NAD(P)-bd_dom_sf"/>
</dbReference>
<dbReference type="InterPro" id="IPR013968">
    <property type="entry name" value="PKS_KR"/>
</dbReference>
<dbReference type="Pfam" id="PF00550">
    <property type="entry name" value="PP-binding"/>
    <property type="match status" value="1"/>
</dbReference>
<dbReference type="InterPro" id="IPR050091">
    <property type="entry name" value="PKS_NRPS_Biosynth_Enz"/>
</dbReference>
<feature type="active site" description="Proton acceptor; for dehydratase activity" evidence="5">
    <location>
        <position position="919"/>
    </location>
</feature>
<dbReference type="PROSITE" id="PS50075">
    <property type="entry name" value="CARRIER"/>
    <property type="match status" value="1"/>
</dbReference>
<dbReference type="InterPro" id="IPR014030">
    <property type="entry name" value="Ketoacyl_synth_N"/>
</dbReference>
<comment type="caution">
    <text evidence="10">The sequence shown here is derived from an EMBL/GenBank/DDBJ whole genome shotgun (WGS) entry which is preliminary data.</text>
</comment>
<dbReference type="InterPro" id="IPR016036">
    <property type="entry name" value="Malonyl_transacylase_ACP-bd"/>
</dbReference>
<accession>A0ABW6RWP8</accession>
<dbReference type="InterPro" id="IPR020841">
    <property type="entry name" value="PKS_Beta-ketoAc_synthase_dom"/>
</dbReference>
<keyword evidence="1" id="KW-0596">Phosphopantetheine</keyword>
<evidence type="ECO:0000259" key="8">
    <source>
        <dbReference type="PROSITE" id="PS52004"/>
    </source>
</evidence>
<dbReference type="InterPro" id="IPR036736">
    <property type="entry name" value="ACP-like_sf"/>
</dbReference>
<dbReference type="SUPFAM" id="SSF52151">
    <property type="entry name" value="FabD/lysophospholipase-like"/>
    <property type="match status" value="1"/>
</dbReference>
<dbReference type="InterPro" id="IPR057326">
    <property type="entry name" value="KR_dom"/>
</dbReference>
<reference evidence="10 11" key="1">
    <citation type="submission" date="2024-10" db="EMBL/GenBank/DDBJ databases">
        <title>The Natural Products Discovery Center: Release of the First 8490 Sequenced Strains for Exploring Actinobacteria Biosynthetic Diversity.</title>
        <authorList>
            <person name="Kalkreuter E."/>
            <person name="Kautsar S.A."/>
            <person name="Yang D."/>
            <person name="Bader C.D."/>
            <person name="Teijaro C.N."/>
            <person name="Fluegel L."/>
            <person name="Davis C.M."/>
            <person name="Simpson J.R."/>
            <person name="Lauterbach L."/>
            <person name="Steele A.D."/>
            <person name="Gui C."/>
            <person name="Meng S."/>
            <person name="Li G."/>
            <person name="Viehrig K."/>
            <person name="Ye F."/>
            <person name="Su P."/>
            <person name="Kiefer A.F."/>
            <person name="Nichols A."/>
            <person name="Cepeda A.J."/>
            <person name="Yan W."/>
            <person name="Fan B."/>
            <person name="Jiang Y."/>
            <person name="Adhikari A."/>
            <person name="Zheng C.-J."/>
            <person name="Schuster L."/>
            <person name="Cowan T.M."/>
            <person name="Smanski M.J."/>
            <person name="Chevrette M.G."/>
            <person name="De Carvalho L.P.S."/>
            <person name="Shen B."/>
        </authorList>
    </citation>
    <scope>NUCLEOTIDE SEQUENCE [LARGE SCALE GENOMIC DNA]</scope>
    <source>
        <strain evidence="10 11">NPDC002593</strain>
    </source>
</reference>
<evidence type="ECO:0000256" key="6">
    <source>
        <dbReference type="SAM" id="MobiDB-lite"/>
    </source>
</evidence>
<feature type="compositionally biased region" description="Polar residues" evidence="6">
    <location>
        <begin position="1164"/>
        <end position="1185"/>
    </location>
</feature>
<evidence type="ECO:0000313" key="10">
    <source>
        <dbReference type="EMBL" id="MFF3568443.1"/>
    </source>
</evidence>
<dbReference type="InterPro" id="IPR009081">
    <property type="entry name" value="PP-bd_ACP"/>
</dbReference>
<keyword evidence="4" id="KW-0511">Multifunctional enzyme</keyword>
<evidence type="ECO:0000259" key="9">
    <source>
        <dbReference type="PROSITE" id="PS52019"/>
    </source>
</evidence>
<dbReference type="InterPro" id="IPR006162">
    <property type="entry name" value="Ppantetheine_attach_site"/>
</dbReference>
<dbReference type="InterPro" id="IPR049551">
    <property type="entry name" value="PKS_DH_C"/>
</dbReference>
<feature type="region of interest" description="Disordered" evidence="6">
    <location>
        <begin position="1797"/>
        <end position="1820"/>
    </location>
</feature>
<feature type="region of interest" description="N-terminal hotdog fold" evidence="5">
    <location>
        <begin position="871"/>
        <end position="1002"/>
    </location>
</feature>
<dbReference type="InterPro" id="IPR049900">
    <property type="entry name" value="PKS_mFAS_DH"/>
</dbReference>
<dbReference type="PROSITE" id="PS00012">
    <property type="entry name" value="PHOSPHOPANTETHEINE"/>
    <property type="match status" value="1"/>
</dbReference>
<evidence type="ECO:0000256" key="4">
    <source>
        <dbReference type="ARBA" id="ARBA00023268"/>
    </source>
</evidence>
<dbReference type="SMART" id="SM00825">
    <property type="entry name" value="PKS_KS"/>
    <property type="match status" value="1"/>
</dbReference>
<dbReference type="SMART" id="SM00827">
    <property type="entry name" value="PKS_AT"/>
    <property type="match status" value="1"/>
</dbReference>